<feature type="compositionally biased region" description="Low complexity" evidence="2">
    <location>
        <begin position="424"/>
        <end position="433"/>
    </location>
</feature>
<dbReference type="EMBL" id="KQ474079">
    <property type="protein sequence ID" value="KPV74880.1"/>
    <property type="molecule type" value="Genomic_DNA"/>
</dbReference>
<dbReference type="RefSeq" id="XP_018270929.1">
    <property type="nucleotide sequence ID" value="XM_018417014.1"/>
</dbReference>
<feature type="compositionally biased region" description="Acidic residues" evidence="2">
    <location>
        <begin position="378"/>
        <end position="396"/>
    </location>
</feature>
<dbReference type="OrthoDB" id="10260946at2759"/>
<gene>
    <name evidence="4" type="ORF">RHOBADRAFT_53810</name>
</gene>
<proteinExistence type="predicted"/>
<evidence type="ECO:0000259" key="3">
    <source>
        <dbReference type="Pfam" id="PF23798"/>
    </source>
</evidence>
<feature type="region of interest" description="Disordered" evidence="2">
    <location>
        <begin position="127"/>
        <end position="152"/>
    </location>
</feature>
<feature type="domain" description="Transcription factor spt8 beta-propeller" evidence="3">
    <location>
        <begin position="444"/>
        <end position="630"/>
    </location>
</feature>
<dbReference type="SUPFAM" id="SSF50978">
    <property type="entry name" value="WD40 repeat-like"/>
    <property type="match status" value="1"/>
</dbReference>
<dbReference type="Gene3D" id="2.130.10.10">
    <property type="entry name" value="YVTN repeat-like/Quinoprotein amine dehydrogenase"/>
    <property type="match status" value="2"/>
</dbReference>
<dbReference type="PROSITE" id="PS50082">
    <property type="entry name" value="WD_REPEATS_2"/>
    <property type="match status" value="1"/>
</dbReference>
<evidence type="ECO:0000256" key="1">
    <source>
        <dbReference type="PROSITE-ProRule" id="PRU00221"/>
    </source>
</evidence>
<sequence>MVAPMDPPLSAPDGTAAYLEAVQARQARFRPSRAALSPSARYSFEPAFNIPLAQVHAHAFAAPPCSSHLYTGGSDGFVRRYALHSTLNGTPAAPNLTSKPGGHERPPGTDLRQPVLCGYWENEEPGDWADDLAPPAPASSSSPSSAALEPVQAAHAQAKLRWGPKSAALGPQSAVYSLAVQRDELWGLSGTARGSINLWTVRHDEGQIRHVFRPDAGGSSSPSGHSPKAAVSVLSLDSAETTFLSGAWDGRILHWDLDTGTSTRAFLGHAAQVSSLARRPTHAPVPLDLGRRARASDGDDVDMGEGDEDERREDAPGRVRADEEAAAAAAAAVDDGGEGTGARGGAGTRSRRASTRAAAAAKKDDAAAAAPPPSAAVAEDDADADADADADGEIDDSVLTNTSPRAALPSLVPDYAKPDRIPLVGSSSSSSDGVDGDMGGATSDDVFVSTGLDGTVLLWDRRVAEGEGVVRRWDGYEAPAGERGKMEGASGGRCTSACWSPSGSHLYVARRAPSIQVYDLRQSAPLSTLALPPSTGPVSAVAALPNGQHVVSASWDCVRLWDVERAMRAAAAGGADGAAMPKGATVVPAGHYGGTVSAMHIDPACRWMFTTSGNRGWDGTSTESLSISEIRVQL</sequence>
<dbReference type="AlphaFoldDB" id="A0A194S2Z7"/>
<evidence type="ECO:0000313" key="5">
    <source>
        <dbReference type="Proteomes" id="UP000053890"/>
    </source>
</evidence>
<dbReference type="GeneID" id="28977462"/>
<dbReference type="OMA" id="WDRRQPN"/>
<dbReference type="InterPro" id="IPR057544">
    <property type="entry name" value="Beta-prop_SPT8"/>
</dbReference>
<evidence type="ECO:0000256" key="2">
    <source>
        <dbReference type="SAM" id="MobiDB-lite"/>
    </source>
</evidence>
<feature type="domain" description="Transcription factor spt8 beta-propeller" evidence="3">
    <location>
        <begin position="173"/>
        <end position="321"/>
    </location>
</feature>
<protein>
    <recommendedName>
        <fullName evidence="3">Transcription factor spt8 beta-propeller domain-containing protein</fullName>
    </recommendedName>
</protein>
<dbReference type="PANTHER" id="PTHR19879:SF9">
    <property type="entry name" value="TRANSCRIPTION INITIATION FACTOR TFIID SUBUNIT 5"/>
    <property type="match status" value="1"/>
</dbReference>
<feature type="compositionally biased region" description="Basic and acidic residues" evidence="2">
    <location>
        <begin position="312"/>
        <end position="323"/>
    </location>
</feature>
<dbReference type="Proteomes" id="UP000053890">
    <property type="component" value="Unassembled WGS sequence"/>
</dbReference>
<keyword evidence="1" id="KW-0853">WD repeat</keyword>
<dbReference type="Pfam" id="PF23798">
    <property type="entry name" value="Beta-prop_SPT8"/>
    <property type="match status" value="2"/>
</dbReference>
<dbReference type="STRING" id="578459.A0A194S2Z7"/>
<dbReference type="InterPro" id="IPR036322">
    <property type="entry name" value="WD40_repeat_dom_sf"/>
</dbReference>
<feature type="compositionally biased region" description="Low complexity" evidence="2">
    <location>
        <begin position="138"/>
        <end position="147"/>
    </location>
</feature>
<feature type="region of interest" description="Disordered" evidence="2">
    <location>
        <begin position="89"/>
        <end position="113"/>
    </location>
</feature>
<feature type="repeat" description="WD" evidence="1">
    <location>
        <begin position="224"/>
        <end position="265"/>
    </location>
</feature>
<name>A0A194S2Z7_RHOGW</name>
<evidence type="ECO:0000313" key="4">
    <source>
        <dbReference type="EMBL" id="KPV74880.1"/>
    </source>
</evidence>
<dbReference type="InterPro" id="IPR001680">
    <property type="entry name" value="WD40_rpt"/>
</dbReference>
<feature type="region of interest" description="Disordered" evidence="2">
    <location>
        <begin position="273"/>
        <end position="436"/>
    </location>
</feature>
<dbReference type="PANTHER" id="PTHR19879">
    <property type="entry name" value="TRANSCRIPTION INITIATION FACTOR TFIID"/>
    <property type="match status" value="1"/>
</dbReference>
<organism evidence="4 5">
    <name type="scientific">Rhodotorula graminis (strain WP1)</name>
    <dbReference type="NCBI Taxonomy" id="578459"/>
    <lineage>
        <taxon>Eukaryota</taxon>
        <taxon>Fungi</taxon>
        <taxon>Dikarya</taxon>
        <taxon>Basidiomycota</taxon>
        <taxon>Pucciniomycotina</taxon>
        <taxon>Microbotryomycetes</taxon>
        <taxon>Sporidiobolales</taxon>
        <taxon>Sporidiobolaceae</taxon>
        <taxon>Rhodotorula</taxon>
    </lineage>
</organism>
<reference evidence="4 5" key="1">
    <citation type="journal article" date="2015" name="Front. Microbiol.">
        <title>Genome sequence of the plant growth promoting endophytic yeast Rhodotorula graminis WP1.</title>
        <authorList>
            <person name="Firrincieli A."/>
            <person name="Otillar R."/>
            <person name="Salamov A."/>
            <person name="Schmutz J."/>
            <person name="Khan Z."/>
            <person name="Redman R.S."/>
            <person name="Fleck N.D."/>
            <person name="Lindquist E."/>
            <person name="Grigoriev I.V."/>
            <person name="Doty S.L."/>
        </authorList>
    </citation>
    <scope>NUCLEOTIDE SEQUENCE [LARGE SCALE GENOMIC DNA]</scope>
    <source>
        <strain evidence="4 5">WP1</strain>
    </source>
</reference>
<feature type="compositionally biased region" description="Acidic residues" evidence="2">
    <location>
        <begin position="298"/>
        <end position="311"/>
    </location>
</feature>
<dbReference type="SMART" id="SM00320">
    <property type="entry name" value="WD40"/>
    <property type="match status" value="6"/>
</dbReference>
<keyword evidence="5" id="KW-1185">Reference proteome</keyword>
<accession>A0A194S2Z7</accession>
<dbReference type="InterPro" id="IPR015943">
    <property type="entry name" value="WD40/YVTN_repeat-like_dom_sf"/>
</dbReference>
<feature type="compositionally biased region" description="Gly residues" evidence="2">
    <location>
        <begin position="338"/>
        <end position="347"/>
    </location>
</feature>